<dbReference type="Pfam" id="PF00646">
    <property type="entry name" value="F-box"/>
    <property type="match status" value="1"/>
</dbReference>
<dbReference type="CDD" id="cd09917">
    <property type="entry name" value="F-box_SF"/>
    <property type="match status" value="1"/>
</dbReference>
<feature type="region of interest" description="Disordered" evidence="1">
    <location>
        <begin position="1"/>
        <end position="28"/>
    </location>
</feature>
<protein>
    <recommendedName>
        <fullName evidence="2">F-box domain-containing protein</fullName>
    </recommendedName>
</protein>
<evidence type="ECO:0000313" key="3">
    <source>
        <dbReference type="EMBL" id="CAE0716626.1"/>
    </source>
</evidence>
<proteinExistence type="predicted"/>
<evidence type="ECO:0000259" key="2">
    <source>
        <dbReference type="Pfam" id="PF00646"/>
    </source>
</evidence>
<dbReference type="Gene3D" id="1.20.1280.50">
    <property type="match status" value="1"/>
</dbReference>
<dbReference type="InterPro" id="IPR001810">
    <property type="entry name" value="F-box_dom"/>
</dbReference>
<feature type="region of interest" description="Disordered" evidence="1">
    <location>
        <begin position="100"/>
        <end position="119"/>
    </location>
</feature>
<dbReference type="SUPFAM" id="SSF81383">
    <property type="entry name" value="F-box domain"/>
    <property type="match status" value="1"/>
</dbReference>
<feature type="domain" description="F-box" evidence="2">
    <location>
        <begin position="223"/>
        <end position="259"/>
    </location>
</feature>
<feature type="compositionally biased region" description="Low complexity" evidence="1">
    <location>
        <begin position="398"/>
        <end position="423"/>
    </location>
</feature>
<dbReference type="AlphaFoldDB" id="A0A7S4AIU7"/>
<dbReference type="EMBL" id="HBIX01012599">
    <property type="protein sequence ID" value="CAE0716626.1"/>
    <property type="molecule type" value="Transcribed_RNA"/>
</dbReference>
<reference evidence="3" key="1">
    <citation type="submission" date="2021-01" db="EMBL/GenBank/DDBJ databases">
        <authorList>
            <person name="Corre E."/>
            <person name="Pelletier E."/>
            <person name="Niang G."/>
            <person name="Scheremetjew M."/>
            <person name="Finn R."/>
            <person name="Kale V."/>
            <person name="Holt S."/>
            <person name="Cochrane G."/>
            <person name="Meng A."/>
            <person name="Brown T."/>
            <person name="Cohen L."/>
        </authorList>
    </citation>
    <scope>NUCLEOTIDE SEQUENCE</scope>
    <source>
        <strain evidence="3">10249 10 AB</strain>
    </source>
</reference>
<name>A0A7S4AIU7_9STRA</name>
<gene>
    <name evidence="3" type="ORF">PAUS00366_LOCUS9378</name>
</gene>
<evidence type="ECO:0000256" key="1">
    <source>
        <dbReference type="SAM" id="MobiDB-lite"/>
    </source>
</evidence>
<feature type="compositionally biased region" description="Polar residues" evidence="1">
    <location>
        <begin position="142"/>
        <end position="156"/>
    </location>
</feature>
<feature type="region of interest" description="Disordered" evidence="1">
    <location>
        <begin position="364"/>
        <end position="385"/>
    </location>
</feature>
<feature type="region of interest" description="Disordered" evidence="1">
    <location>
        <begin position="127"/>
        <end position="162"/>
    </location>
</feature>
<accession>A0A7S4AIU7</accession>
<organism evidence="3">
    <name type="scientific">Pseudo-nitzschia australis</name>
    <dbReference type="NCBI Taxonomy" id="44445"/>
    <lineage>
        <taxon>Eukaryota</taxon>
        <taxon>Sar</taxon>
        <taxon>Stramenopiles</taxon>
        <taxon>Ochrophyta</taxon>
        <taxon>Bacillariophyta</taxon>
        <taxon>Bacillariophyceae</taxon>
        <taxon>Bacillariophycidae</taxon>
        <taxon>Bacillariales</taxon>
        <taxon>Bacillariaceae</taxon>
        <taxon>Pseudo-nitzschia</taxon>
    </lineage>
</organism>
<dbReference type="InterPro" id="IPR036047">
    <property type="entry name" value="F-box-like_dom_sf"/>
</dbReference>
<sequence length="537" mass="61087">MDKYEDPDTPQIPSHPMDTSAMSTTTKKSENSFVSVANGEYATDQLERCGKWLSSVPRDDITVLRHTDEFKEFLKAFERLGQAHIRVVLNNQTANAMDTEEIPPTQIPPTRALSFDTDNSVKQNAKLSNVGKMASDSEKNKTTTQSDVSNESNSQRDASHAVEVDIENLRGDDEAESKDDQPHGIIVNWRQEQGQPGQVAVDPYRRNGKFIGKIPTNYANNNFLRFTDDVLLRIFEFLRSHCLIQTSITCSRFHQLARRSATQRTYDVVNTRQLGNVMKLLRAREQLYYVDENNANTNCHVPVPTLLPSRRILVNNSGDPEYNGVYYCTECHINGFKFTKPRFSPYQMQMASHQVPIQNQLEDVDFDNLDGGGGENNENMPPQQHRDAGAFEMVDQQPAVNNNDNNNDQFQPQRQQQRQHQANMPNDRRRSGDFEEAPLRCMIAKVYSNSDLLWYMSKEVETIARDDDSSTSTRKRKIFYSFYAPLMVSSNAPEILLKYPSQSSVLIHQGQGWGSLAETVGIQPPTVEVIDKDDLQF</sequence>
<feature type="region of interest" description="Disordered" evidence="1">
    <location>
        <begin position="398"/>
        <end position="434"/>
    </location>
</feature>